<dbReference type="OrthoDB" id="5739345at2"/>
<sequence length="171" mass="18875">MNKLIVSFWCCVMVCSPALAKKPDWAGNENTEKVTGVVKSEQRTEPDKGRSESRYSSEERRVIRNYFLGADTQASGADKQKGKNKHKSLPPGLQKKISRGGELPPGWQKKVAAGEVLDAELYSQTEALPDDLNRVLDQVAGEQHRRIGNKVIKVLEGDATVIDVIDIMDGL</sequence>
<keyword evidence="2" id="KW-0732">Signal</keyword>
<gene>
    <name evidence="3" type="ORF">EHS89_00910</name>
</gene>
<feature type="chain" id="PRO_5018095094" description="RcnB family protein" evidence="2">
    <location>
        <begin position="21"/>
        <end position="171"/>
    </location>
</feature>
<dbReference type="EMBL" id="RQXV01000001">
    <property type="protein sequence ID" value="RRD01154.1"/>
    <property type="molecule type" value="Genomic_DNA"/>
</dbReference>
<name>A0A3P1SVB2_9GAMM</name>
<feature type="compositionally biased region" description="Basic and acidic residues" evidence="1">
    <location>
        <begin position="40"/>
        <end position="62"/>
    </location>
</feature>
<evidence type="ECO:0000313" key="3">
    <source>
        <dbReference type="EMBL" id="RRD01154.1"/>
    </source>
</evidence>
<organism evidence="3 4">
    <name type="scientific">Amphritea balenae</name>
    <dbReference type="NCBI Taxonomy" id="452629"/>
    <lineage>
        <taxon>Bacteria</taxon>
        <taxon>Pseudomonadati</taxon>
        <taxon>Pseudomonadota</taxon>
        <taxon>Gammaproteobacteria</taxon>
        <taxon>Oceanospirillales</taxon>
        <taxon>Oceanospirillaceae</taxon>
        <taxon>Amphritea</taxon>
    </lineage>
</organism>
<protein>
    <recommendedName>
        <fullName evidence="5">RcnB family protein</fullName>
    </recommendedName>
</protein>
<dbReference type="AlphaFoldDB" id="A0A3P1SVB2"/>
<reference evidence="3 4" key="1">
    <citation type="submission" date="2018-11" db="EMBL/GenBank/DDBJ databases">
        <title>The draft genome sequence of Amphritea balenae JAMM 1525T.</title>
        <authorList>
            <person name="Fang Z."/>
            <person name="Zhang Y."/>
            <person name="Han X."/>
        </authorList>
    </citation>
    <scope>NUCLEOTIDE SEQUENCE [LARGE SCALE GENOMIC DNA]</scope>
    <source>
        <strain evidence="3 4">JAMM 1525</strain>
    </source>
</reference>
<keyword evidence="4" id="KW-1185">Reference proteome</keyword>
<feature type="region of interest" description="Disordered" evidence="1">
    <location>
        <begin position="22"/>
        <end position="105"/>
    </location>
</feature>
<accession>A0A3P1SVB2</accession>
<evidence type="ECO:0008006" key="5">
    <source>
        <dbReference type="Google" id="ProtNLM"/>
    </source>
</evidence>
<comment type="caution">
    <text evidence="3">The sequence shown here is derived from an EMBL/GenBank/DDBJ whole genome shotgun (WGS) entry which is preliminary data.</text>
</comment>
<dbReference type="RefSeq" id="WP_124924226.1">
    <property type="nucleotide sequence ID" value="NZ_BMOH01000001.1"/>
</dbReference>
<evidence type="ECO:0000256" key="1">
    <source>
        <dbReference type="SAM" id="MobiDB-lite"/>
    </source>
</evidence>
<dbReference type="Gene3D" id="3.10.450.160">
    <property type="entry name" value="inner membrane protein cigr"/>
    <property type="match status" value="1"/>
</dbReference>
<evidence type="ECO:0000256" key="2">
    <source>
        <dbReference type="SAM" id="SignalP"/>
    </source>
</evidence>
<dbReference type="Proteomes" id="UP000267535">
    <property type="component" value="Unassembled WGS sequence"/>
</dbReference>
<feature type="signal peptide" evidence="2">
    <location>
        <begin position="1"/>
        <end position="20"/>
    </location>
</feature>
<proteinExistence type="predicted"/>
<evidence type="ECO:0000313" key="4">
    <source>
        <dbReference type="Proteomes" id="UP000267535"/>
    </source>
</evidence>